<feature type="transmembrane region" description="Helical" evidence="1">
    <location>
        <begin position="95"/>
        <end position="112"/>
    </location>
</feature>
<keyword evidence="1" id="KW-0472">Membrane</keyword>
<feature type="transmembrane region" description="Helical" evidence="1">
    <location>
        <begin position="289"/>
        <end position="309"/>
    </location>
</feature>
<feature type="transmembrane region" description="Helical" evidence="1">
    <location>
        <begin position="365"/>
        <end position="383"/>
    </location>
</feature>
<dbReference type="Proteomes" id="UP001164653">
    <property type="component" value="Chromosome"/>
</dbReference>
<dbReference type="EMBL" id="CP112998">
    <property type="protein sequence ID" value="WAC15455.1"/>
    <property type="molecule type" value="Genomic_DNA"/>
</dbReference>
<name>A0A9E8NEW4_9BACT</name>
<keyword evidence="1" id="KW-1133">Transmembrane helix</keyword>
<proteinExistence type="predicted"/>
<keyword evidence="1" id="KW-0812">Transmembrane</keyword>
<dbReference type="PANTHER" id="PTHR31061:SF24">
    <property type="entry name" value="LD22376P"/>
    <property type="match status" value="1"/>
</dbReference>
<feature type="transmembrane region" description="Helical" evidence="1">
    <location>
        <begin position="124"/>
        <end position="140"/>
    </location>
</feature>
<reference evidence="2" key="1">
    <citation type="submission" date="2022-11" db="EMBL/GenBank/DDBJ databases">
        <title>Dyadobacter pollutisoli sp. nov., isolated from plastic dumped soil.</title>
        <authorList>
            <person name="Kim J.M."/>
            <person name="Kim K.R."/>
            <person name="Lee J.K."/>
            <person name="Hao L."/>
            <person name="Jeon C.O."/>
        </authorList>
    </citation>
    <scope>NUCLEOTIDE SEQUENCE</scope>
    <source>
        <strain evidence="2">U1</strain>
    </source>
</reference>
<feature type="transmembrane region" description="Helical" evidence="1">
    <location>
        <begin position="316"/>
        <end position="335"/>
    </location>
</feature>
<protein>
    <submittedName>
        <fullName evidence="2">DUF5009 domain-containing protein</fullName>
    </submittedName>
</protein>
<sequence>MAPPQRVSSVDAYRGFVMFLMMAEVLRFGKVAEYFPQSTFWAFLDFHQSHVSWVGCSLHDMIQPSFSFLVGVALPYSMASRASKQQSTSVMWMHTIRRSLILILLGIFLRSMHASQTNFTFEDTLTQIGLGYPILFALGFATERIQWSSLIIILFLYGLAFALYPSPGPYFDWSETGTTADWEHNLKGFAAHWNKNTNLAWGFDRWFMNLFPREKPFHFNGGGYSTLSFIPTLGTMILGLIAGKWLKSAVSSSWLIKRFVITGVTLLVLAIFLNLSGINPIVKRIWTPAWTLFSGGWCFLLLAAFYFVADVKNKKAFFFPLIVIGTNSIAAYIIAHTIDSFIDQSFRINISPNYDMLLGEGYKSLISGAIILLVEWWILYWMYKRKIFIKI</sequence>
<evidence type="ECO:0000313" key="3">
    <source>
        <dbReference type="Proteomes" id="UP001164653"/>
    </source>
</evidence>
<dbReference type="PANTHER" id="PTHR31061">
    <property type="entry name" value="LD22376P"/>
    <property type="match status" value="1"/>
</dbReference>
<feature type="transmembrane region" description="Helical" evidence="1">
    <location>
        <begin position="222"/>
        <end position="243"/>
    </location>
</feature>
<accession>A0A9E8NEW4</accession>
<organism evidence="2 3">
    <name type="scientific">Dyadobacter pollutisoli</name>
    <dbReference type="NCBI Taxonomy" id="2910158"/>
    <lineage>
        <taxon>Bacteria</taxon>
        <taxon>Pseudomonadati</taxon>
        <taxon>Bacteroidota</taxon>
        <taxon>Cytophagia</taxon>
        <taxon>Cytophagales</taxon>
        <taxon>Spirosomataceae</taxon>
        <taxon>Dyadobacter</taxon>
    </lineage>
</organism>
<evidence type="ECO:0000313" key="2">
    <source>
        <dbReference type="EMBL" id="WAC15455.1"/>
    </source>
</evidence>
<feature type="transmembrane region" description="Helical" evidence="1">
    <location>
        <begin position="255"/>
        <end position="277"/>
    </location>
</feature>
<dbReference type="KEGG" id="dpf:ON006_16690"/>
<feature type="transmembrane region" description="Helical" evidence="1">
    <location>
        <begin position="147"/>
        <end position="164"/>
    </location>
</feature>
<gene>
    <name evidence="2" type="ORF">ON006_16690</name>
</gene>
<keyword evidence="3" id="KW-1185">Reference proteome</keyword>
<evidence type="ECO:0000256" key="1">
    <source>
        <dbReference type="SAM" id="Phobius"/>
    </source>
</evidence>
<dbReference type="AlphaFoldDB" id="A0A9E8NEW4"/>